<evidence type="ECO:0000313" key="1">
    <source>
        <dbReference type="EMBL" id="CAF1049290.1"/>
    </source>
</evidence>
<protein>
    <submittedName>
        <fullName evidence="1">Uncharacterized protein</fullName>
    </submittedName>
</protein>
<accession>A0A814KCJ6</accession>
<dbReference type="Proteomes" id="UP000663852">
    <property type="component" value="Unassembled WGS sequence"/>
</dbReference>
<dbReference type="EMBL" id="CAJNOJ010000077">
    <property type="protein sequence ID" value="CAF1049290.1"/>
    <property type="molecule type" value="Genomic_DNA"/>
</dbReference>
<comment type="caution">
    <text evidence="1">The sequence shown here is derived from an EMBL/GenBank/DDBJ whole genome shotgun (WGS) entry which is preliminary data.</text>
</comment>
<proteinExistence type="predicted"/>
<sequence>MSISLGSIDCPHLTTDCLKDFIEQYSIHTTNQFLLWLNKSPDKIDKTIECIHSCVLAHTAQLEARRLKAVHFYRVNSFVFDQTHLLRSTRHLVFIYEHFQQKQWNDFFNFFLLRLFITNQPIKVQYLNTNPSLFDLNYFYHHYCASHEKICAQRNDLFDQSFYFQPCRTLEAFENHLNFMENNQQEIQIFIIDDLFSLIQPYLHLDRRIKSKVLQLTYRLNRLAQKQSILIISGLILHTTKHQRSSIEDARFDAFHADKYVLFQSVPTPNKDIQVEVLNEKTKDKQSIEFKLNLDEWGRCVDICS</sequence>
<dbReference type="AlphaFoldDB" id="A0A814KCJ6"/>
<evidence type="ECO:0000313" key="2">
    <source>
        <dbReference type="Proteomes" id="UP000663852"/>
    </source>
</evidence>
<reference evidence="1" key="1">
    <citation type="submission" date="2021-02" db="EMBL/GenBank/DDBJ databases">
        <authorList>
            <person name="Nowell W R."/>
        </authorList>
    </citation>
    <scope>NUCLEOTIDE SEQUENCE</scope>
</reference>
<dbReference type="OrthoDB" id="9996618at2759"/>
<organism evidence="1 2">
    <name type="scientific">Adineta ricciae</name>
    <name type="common">Rotifer</name>
    <dbReference type="NCBI Taxonomy" id="249248"/>
    <lineage>
        <taxon>Eukaryota</taxon>
        <taxon>Metazoa</taxon>
        <taxon>Spiralia</taxon>
        <taxon>Gnathifera</taxon>
        <taxon>Rotifera</taxon>
        <taxon>Eurotatoria</taxon>
        <taxon>Bdelloidea</taxon>
        <taxon>Adinetida</taxon>
        <taxon>Adinetidae</taxon>
        <taxon>Adineta</taxon>
    </lineage>
</organism>
<gene>
    <name evidence="1" type="ORF">EDS130_LOCUS17342</name>
</gene>
<name>A0A814KCJ6_ADIRI</name>